<evidence type="ECO:0000256" key="7">
    <source>
        <dbReference type="ARBA" id="ARBA00022801"/>
    </source>
</evidence>
<feature type="binding site" evidence="13">
    <location>
        <position position="87"/>
    </location>
    <ligand>
        <name>Mg(2+)</name>
        <dbReference type="ChEBI" id="CHEBI:18420"/>
    </ligand>
</feature>
<dbReference type="EMBL" id="JAGMVS010000074">
    <property type="protein sequence ID" value="MCM2438019.1"/>
    <property type="molecule type" value="Genomic_DNA"/>
</dbReference>
<dbReference type="PIRSF" id="PIRSF037785">
    <property type="entry name" value="RecU"/>
    <property type="match status" value="1"/>
</dbReference>
<evidence type="ECO:0000256" key="3">
    <source>
        <dbReference type="ARBA" id="ARBA00022722"/>
    </source>
</evidence>
<evidence type="ECO:0000256" key="8">
    <source>
        <dbReference type="ARBA" id="ARBA00022842"/>
    </source>
</evidence>
<evidence type="ECO:0000256" key="10">
    <source>
        <dbReference type="ARBA" id="ARBA00023204"/>
    </source>
</evidence>
<keyword evidence="5 13" id="KW-0255">Endonuclease</keyword>
<comment type="cofactor">
    <cofactor evidence="13">
        <name>Mg(2+)</name>
        <dbReference type="ChEBI" id="CHEBI:18420"/>
    </cofactor>
    <text evidence="13">Binds 1 Mg(2+) ion per subunit.</text>
</comment>
<name>A0ABT0VKQ6_9LACO</name>
<gene>
    <name evidence="13 15" type="primary">recU</name>
    <name evidence="15" type="ORF">KAK10_08915</name>
</gene>
<feature type="site" description="Transition state stabilizer" evidence="13">
    <location>
        <position position="102"/>
    </location>
</feature>
<evidence type="ECO:0000313" key="16">
    <source>
        <dbReference type="Proteomes" id="UP001057481"/>
    </source>
</evidence>
<dbReference type="NCBIfam" id="TIGR00648">
    <property type="entry name" value="recU"/>
    <property type="match status" value="1"/>
</dbReference>
<dbReference type="Pfam" id="PF03838">
    <property type="entry name" value="RecU"/>
    <property type="match status" value="1"/>
</dbReference>
<sequence>MIRYPNGNIFNSSLTPQKTTIKNEVNYGSRGMTLEYVINLANEYYLNTNTAVIHKKPTPINIVNVAYPNRAAAKITEAYFSKASTTDYNGIYQGYYLDFDAKETKNKTALPLSNFHQHQIDHLNAILQQGGIGFILVRFIIQDEIYVYPANQLITFWQAQFNGGRKSIPYDNIKRIGYRVSYGINPTVPYLSAVKNLITATNK</sequence>
<keyword evidence="3 13" id="KW-0540">Nuclease</keyword>
<keyword evidence="2 13" id="KW-0963">Cytoplasm</keyword>
<dbReference type="HAMAP" id="MF_00130">
    <property type="entry name" value="RecU"/>
    <property type="match status" value="1"/>
</dbReference>
<proteinExistence type="inferred from homology"/>
<protein>
    <recommendedName>
        <fullName evidence="12 13">Holliday junction resolvase RecU</fullName>
        <ecNumber evidence="13 14">3.1.21.10</ecNumber>
    </recommendedName>
    <alternativeName>
        <fullName evidence="13">Recombination protein U homolog</fullName>
    </alternativeName>
</protein>
<feature type="binding site" evidence="13">
    <location>
        <position position="85"/>
    </location>
    <ligand>
        <name>Mg(2+)</name>
        <dbReference type="ChEBI" id="CHEBI:18420"/>
    </ligand>
</feature>
<evidence type="ECO:0000256" key="13">
    <source>
        <dbReference type="HAMAP-Rule" id="MF_00130"/>
    </source>
</evidence>
<comment type="caution">
    <text evidence="15">The sequence shown here is derived from an EMBL/GenBank/DDBJ whole genome shotgun (WGS) entry which is preliminary data.</text>
</comment>
<keyword evidence="10 13" id="KW-0234">DNA repair</keyword>
<comment type="catalytic activity">
    <reaction evidence="13">
        <text>Endonucleolytic cleavage at a junction such as a reciprocal single-stranded crossover between two homologous DNA duplexes (Holliday junction).</text>
        <dbReference type="EC" id="3.1.21.10"/>
    </reaction>
</comment>
<dbReference type="NCBIfam" id="NF002584">
    <property type="entry name" value="PRK02234.1-5"/>
    <property type="match status" value="1"/>
</dbReference>
<evidence type="ECO:0000256" key="12">
    <source>
        <dbReference type="ARBA" id="ARBA00029523"/>
    </source>
</evidence>
<keyword evidence="9 13" id="KW-0233">DNA recombination</keyword>
<keyword evidence="16" id="KW-1185">Reference proteome</keyword>
<dbReference type="GO" id="GO:0008821">
    <property type="term" value="F:crossover junction DNA endonuclease activity"/>
    <property type="evidence" value="ECO:0007669"/>
    <property type="project" value="UniProtKB-EC"/>
</dbReference>
<comment type="function">
    <text evidence="13">Endonuclease that resolves Holliday junction intermediates in genetic recombination. Cleaves mobile four-strand junctions by introducing symmetrical nicks in paired strands. Promotes annealing of linear ssDNA with homologous dsDNA. Required for DNA repair, homologous recombination and chromosome segregation.</text>
</comment>
<comment type="subcellular location">
    <subcellularLocation>
        <location evidence="1 13">Cytoplasm</location>
    </subcellularLocation>
</comment>
<accession>A0ABT0VKQ6</accession>
<evidence type="ECO:0000256" key="4">
    <source>
        <dbReference type="ARBA" id="ARBA00022723"/>
    </source>
</evidence>
<dbReference type="EC" id="3.1.21.10" evidence="13 14"/>
<dbReference type="InterPro" id="IPR004612">
    <property type="entry name" value="Resolv_RecU"/>
</dbReference>
<keyword evidence="4 13" id="KW-0479">Metal-binding</keyword>
<dbReference type="RefSeq" id="WP_205143926.1">
    <property type="nucleotide sequence ID" value="NZ_JAFBDN010000014.1"/>
</dbReference>
<dbReference type="Proteomes" id="UP001057481">
    <property type="component" value="Unassembled WGS sequence"/>
</dbReference>
<dbReference type="CDD" id="cd22354">
    <property type="entry name" value="RecU-like"/>
    <property type="match status" value="1"/>
</dbReference>
<dbReference type="InterPro" id="IPR011856">
    <property type="entry name" value="tRNA_endonuc-like_dom_sf"/>
</dbReference>
<organism evidence="15 16">
    <name type="scientific">Periweissella beninensis</name>
    <dbReference type="NCBI Taxonomy" id="504936"/>
    <lineage>
        <taxon>Bacteria</taxon>
        <taxon>Bacillati</taxon>
        <taxon>Bacillota</taxon>
        <taxon>Bacilli</taxon>
        <taxon>Lactobacillales</taxon>
        <taxon>Lactobacillaceae</taxon>
        <taxon>Periweissella</taxon>
    </lineage>
</organism>
<keyword evidence="7 13" id="KW-0378">Hydrolase</keyword>
<dbReference type="Gene3D" id="3.40.1350.10">
    <property type="match status" value="1"/>
</dbReference>
<evidence type="ECO:0000313" key="15">
    <source>
        <dbReference type="EMBL" id="MCM2438019.1"/>
    </source>
</evidence>
<evidence type="ECO:0000256" key="6">
    <source>
        <dbReference type="ARBA" id="ARBA00022763"/>
    </source>
</evidence>
<evidence type="ECO:0000256" key="2">
    <source>
        <dbReference type="ARBA" id="ARBA00022490"/>
    </source>
</evidence>
<dbReference type="InterPro" id="IPR011335">
    <property type="entry name" value="Restrct_endonuc-II-like"/>
</dbReference>
<evidence type="ECO:0000256" key="5">
    <source>
        <dbReference type="ARBA" id="ARBA00022759"/>
    </source>
</evidence>
<dbReference type="SUPFAM" id="SSF52980">
    <property type="entry name" value="Restriction endonuclease-like"/>
    <property type="match status" value="1"/>
</dbReference>
<keyword evidence="6 13" id="KW-0227">DNA damage</keyword>
<evidence type="ECO:0000256" key="11">
    <source>
        <dbReference type="ARBA" id="ARBA00023447"/>
    </source>
</evidence>
<evidence type="ECO:0000256" key="1">
    <source>
        <dbReference type="ARBA" id="ARBA00004496"/>
    </source>
</evidence>
<feature type="binding site" evidence="13">
    <location>
        <position position="119"/>
    </location>
    <ligand>
        <name>Mg(2+)</name>
        <dbReference type="ChEBI" id="CHEBI:18420"/>
    </ligand>
</feature>
<evidence type="ECO:0000256" key="9">
    <source>
        <dbReference type="ARBA" id="ARBA00023172"/>
    </source>
</evidence>
<keyword evidence="8 13" id="KW-0460">Magnesium</keyword>
<evidence type="ECO:0000256" key="14">
    <source>
        <dbReference type="NCBIfam" id="TIGR00648"/>
    </source>
</evidence>
<reference evidence="15" key="1">
    <citation type="submission" date="2021-04" db="EMBL/GenBank/DDBJ databases">
        <title>Taxonomic assessment of Weissella genus.</title>
        <authorList>
            <person name="Fanelli F."/>
            <person name="Chieffi D."/>
            <person name="Dell'Aquila A."/>
            <person name="Gyu-Sung C."/>
            <person name="Franz C.M.A.P."/>
            <person name="Fusco V."/>
        </authorList>
    </citation>
    <scope>NUCLEOTIDE SEQUENCE</scope>
    <source>
        <strain evidence="15">LMG 25373</strain>
    </source>
</reference>
<comment type="similarity">
    <text evidence="11 13">Belongs to the RecU family.</text>
</comment>
<feature type="binding site" evidence="13">
    <location>
        <position position="100"/>
    </location>
    <ligand>
        <name>Mg(2+)</name>
        <dbReference type="ChEBI" id="CHEBI:18420"/>
    </ligand>
</feature>